<dbReference type="InterPro" id="IPR036322">
    <property type="entry name" value="WD40_repeat_dom_sf"/>
</dbReference>
<keyword evidence="5" id="KW-1185">Reference proteome</keyword>
<dbReference type="EMBL" id="CP053452">
    <property type="protein sequence ID" value="QJW94801.1"/>
    <property type="molecule type" value="Genomic_DNA"/>
</dbReference>
<dbReference type="Proteomes" id="UP000503447">
    <property type="component" value="Chromosome"/>
</dbReference>
<evidence type="ECO:0000256" key="2">
    <source>
        <dbReference type="ARBA" id="ARBA00022737"/>
    </source>
</evidence>
<dbReference type="Gene3D" id="2.130.10.10">
    <property type="entry name" value="YVTN repeat-like/Quinoprotein amine dehydrogenase"/>
    <property type="match status" value="4"/>
</dbReference>
<dbReference type="InterPro" id="IPR001680">
    <property type="entry name" value="WD40_rpt"/>
</dbReference>
<gene>
    <name evidence="4" type="ORF">FTUN_2324</name>
</gene>
<dbReference type="RefSeq" id="WP_171470718.1">
    <property type="nucleotide sequence ID" value="NZ_CP053452.2"/>
</dbReference>
<evidence type="ECO:0000256" key="3">
    <source>
        <dbReference type="PROSITE-ProRule" id="PRU00221"/>
    </source>
</evidence>
<dbReference type="PANTHER" id="PTHR19848:SF8">
    <property type="entry name" value="F-BOX AND WD REPEAT DOMAIN CONTAINING 7"/>
    <property type="match status" value="1"/>
</dbReference>
<evidence type="ECO:0000313" key="4">
    <source>
        <dbReference type="EMBL" id="QJW94801.1"/>
    </source>
</evidence>
<dbReference type="PROSITE" id="PS50082">
    <property type="entry name" value="WD_REPEATS_2"/>
    <property type="match status" value="4"/>
</dbReference>
<dbReference type="InterPro" id="IPR020472">
    <property type="entry name" value="WD40_PAC1"/>
</dbReference>
<dbReference type="SUPFAM" id="SSF50998">
    <property type="entry name" value="Quinoprotein alcohol dehydrogenase-like"/>
    <property type="match status" value="1"/>
</dbReference>
<dbReference type="CDD" id="cd00200">
    <property type="entry name" value="WD40"/>
    <property type="match status" value="1"/>
</dbReference>
<dbReference type="SMART" id="SM00320">
    <property type="entry name" value="WD40"/>
    <property type="match status" value="11"/>
</dbReference>
<dbReference type="Pfam" id="PF00400">
    <property type="entry name" value="WD40"/>
    <property type="match status" value="7"/>
</dbReference>
<dbReference type="KEGG" id="ftj:FTUN_2324"/>
<dbReference type="InterPro" id="IPR015943">
    <property type="entry name" value="WD40/YVTN_repeat-like_dom_sf"/>
</dbReference>
<name>A0A6M5YNH7_9BACT</name>
<dbReference type="PROSITE" id="PS50294">
    <property type="entry name" value="WD_REPEATS_REGION"/>
    <property type="match status" value="3"/>
</dbReference>
<reference evidence="5" key="1">
    <citation type="submission" date="2020-05" db="EMBL/GenBank/DDBJ databases">
        <title>Frigoriglobus tundricola gen. nov., sp. nov., a psychrotolerant cellulolytic planctomycete of the family Gemmataceae with two divergent copies of 16S rRNA gene.</title>
        <authorList>
            <person name="Kulichevskaya I.S."/>
            <person name="Ivanova A.A."/>
            <person name="Naumoff D.G."/>
            <person name="Beletsky A.V."/>
            <person name="Rijpstra W.I.C."/>
            <person name="Sinninghe Damste J.S."/>
            <person name="Mardanov A.V."/>
            <person name="Ravin N.V."/>
            <person name="Dedysh S.N."/>
        </authorList>
    </citation>
    <scope>NUCLEOTIDE SEQUENCE [LARGE SCALE GENOMIC DNA]</scope>
    <source>
        <strain evidence="5">PL17</strain>
    </source>
</reference>
<dbReference type="AlphaFoldDB" id="A0A6M5YNH7"/>
<sequence length="1060" mass="110825">MGEQKQTKHRREISAIELENSGILSMSWSPDGTRLAVCGREKGIQIIARGGILLWQTNGHTDKTRVVAWSPSGQQIASAGFDATIRTWDANSGQLLRWYNEPNASEGCLNGLAWSPDGSHLAWTTFESDSAIRVVAVATGRVVRERRFDGSKLCDLAWSPDGQWIAVSVMDQTVQVLAADTLVPLRGTLPLSGICEWSPSSLQLIGTSAGANSSFAVWDRRTGVEVVIPSQRRGLSLGAAWSPCGRVLATAEDDKAVRLWTADARTELDRLTGHTGYSYSVAFCPTGGMLASGSDDGTVRLWDVSDFVPPLSQAGHDRVSAYLSRQALTVGREPLRLKAERWIPAGLPGADPIHHLLGHLQGVGRWIDIFPDGRYLVSFDGRTGRLVKWNLNLGNLAWEAIVSRSGDYYFGPGIWVSVAGDQIAVPGIALSGQRARLLIREGQAGGHIAEWDVSPTLYCGCWSPDGQLLAVGSSAGVQLCDPETGTLTLPPSGSSPSVYALDWSPDGRWLASSLDKGIRVWECTHTGLSGRWRAACLVSSAVGLRWSPDGKRLAACGYNRVVLVLDAASGKIIAEGRGHTGSAYRLSWSPDGRLVASASLDQTVRVWDANTGTEVARFGHSRATAFFTLAWVSSGAFLVAGSNSGAFVWDTRHLVPPPPALPASGASPVPAELAELSAALSACHRIGVYPPLSLLRDALALAGGAAPLPDSPLVGLASHPAVERLAALQWPTAALRGVAAFLLRGIPHLPAFAPPADLPPTDLTPALERVLAAAADGPPDVPPAPPVALISAALDALNSTAIGLLKAVGPVAVTADVGLPTRLAAIARAVPSLQRGSSGGGVQVGGSAVGTVWGSDRSGLATRGDWRSAVPSQWALPVAALAARARRGEALFRAARSAHTDTRVSVVVVVDATVGCGGPIGGTVRATAAAVLTAWATTHTPAWAVVAGDGGVSVWEVRSAADAVAVWRMRVGGPGRAAEAVRAADRVRRAAGLAGAAVLVASHPWFGDTISRVARSAAVLVRGPGCRGSGPRGWADRWAEVPPDPVAATAAALRLLESPW</sequence>
<feature type="repeat" description="WD" evidence="3">
    <location>
        <begin position="271"/>
        <end position="305"/>
    </location>
</feature>
<dbReference type="PROSITE" id="PS00678">
    <property type="entry name" value="WD_REPEATS_1"/>
    <property type="match status" value="3"/>
</dbReference>
<feature type="repeat" description="WD" evidence="3">
    <location>
        <begin position="240"/>
        <end position="270"/>
    </location>
</feature>
<dbReference type="SUPFAM" id="SSF50978">
    <property type="entry name" value="WD40 repeat-like"/>
    <property type="match status" value="1"/>
</dbReference>
<dbReference type="PANTHER" id="PTHR19848">
    <property type="entry name" value="WD40 REPEAT PROTEIN"/>
    <property type="match status" value="1"/>
</dbReference>
<dbReference type="InterPro" id="IPR019775">
    <property type="entry name" value="WD40_repeat_CS"/>
</dbReference>
<evidence type="ECO:0000313" key="5">
    <source>
        <dbReference type="Proteomes" id="UP000503447"/>
    </source>
</evidence>
<organism evidence="4 5">
    <name type="scientific">Frigoriglobus tundricola</name>
    <dbReference type="NCBI Taxonomy" id="2774151"/>
    <lineage>
        <taxon>Bacteria</taxon>
        <taxon>Pseudomonadati</taxon>
        <taxon>Planctomycetota</taxon>
        <taxon>Planctomycetia</taxon>
        <taxon>Gemmatales</taxon>
        <taxon>Gemmataceae</taxon>
        <taxon>Frigoriglobus</taxon>
    </lineage>
</organism>
<accession>A0A6M5YNH7</accession>
<dbReference type="PRINTS" id="PR00320">
    <property type="entry name" value="GPROTEINBRPT"/>
</dbReference>
<feature type="repeat" description="WD" evidence="3">
    <location>
        <begin position="576"/>
        <end position="617"/>
    </location>
</feature>
<feature type="repeat" description="WD" evidence="3">
    <location>
        <begin position="57"/>
        <end position="98"/>
    </location>
</feature>
<proteinExistence type="predicted"/>
<protein>
    <submittedName>
        <fullName evidence="4">High-affnity carbon uptake protein Hat/HatR</fullName>
    </submittedName>
</protein>
<keyword evidence="1 3" id="KW-0853">WD repeat</keyword>
<keyword evidence="2" id="KW-0677">Repeat</keyword>
<evidence type="ECO:0000256" key="1">
    <source>
        <dbReference type="ARBA" id="ARBA00022574"/>
    </source>
</evidence>
<dbReference type="InterPro" id="IPR011047">
    <property type="entry name" value="Quinoprotein_ADH-like_sf"/>
</dbReference>